<accession>A0A1I5DDW0</accession>
<dbReference type="RefSeq" id="WP_093411552.1">
    <property type="nucleotide sequence ID" value="NZ_FOVL01000034.1"/>
</dbReference>
<proteinExistence type="predicted"/>
<dbReference type="PANTHER" id="PTHR37957">
    <property type="entry name" value="BLR7070 PROTEIN"/>
    <property type="match status" value="1"/>
</dbReference>
<keyword evidence="1" id="KW-0732">Signal</keyword>
<evidence type="ECO:0000313" key="4">
    <source>
        <dbReference type="Proteomes" id="UP000199153"/>
    </source>
</evidence>
<dbReference type="OrthoDB" id="9798539at2"/>
<dbReference type="PROSITE" id="PS51257">
    <property type="entry name" value="PROKAR_LIPOPROTEIN"/>
    <property type="match status" value="1"/>
</dbReference>
<reference evidence="3 4" key="1">
    <citation type="submission" date="2016-10" db="EMBL/GenBank/DDBJ databases">
        <authorList>
            <person name="de Groot N.N."/>
        </authorList>
    </citation>
    <scope>NUCLEOTIDE SEQUENCE [LARGE SCALE GENOMIC DNA]</scope>
    <source>
        <strain evidence="3 4">DSM 17794</strain>
    </source>
</reference>
<dbReference type="InterPro" id="IPR027372">
    <property type="entry name" value="Phytase-like_dom"/>
</dbReference>
<dbReference type="STRING" id="287099.SAMN05660413_03289"/>
<dbReference type="PANTHER" id="PTHR37957:SF1">
    <property type="entry name" value="PHYTASE-LIKE DOMAIN-CONTAINING PROTEIN"/>
    <property type="match status" value="1"/>
</dbReference>
<organism evidence="3 4">
    <name type="scientific">Salegentibacter flavus</name>
    <dbReference type="NCBI Taxonomy" id="287099"/>
    <lineage>
        <taxon>Bacteria</taxon>
        <taxon>Pseudomonadati</taxon>
        <taxon>Bacteroidota</taxon>
        <taxon>Flavobacteriia</taxon>
        <taxon>Flavobacteriales</taxon>
        <taxon>Flavobacteriaceae</taxon>
        <taxon>Salegentibacter</taxon>
    </lineage>
</organism>
<evidence type="ECO:0000256" key="1">
    <source>
        <dbReference type="SAM" id="SignalP"/>
    </source>
</evidence>
<name>A0A1I5DDW0_9FLAO</name>
<gene>
    <name evidence="3" type="ORF">SAMN05660413_03289</name>
</gene>
<sequence>MNKIKFLLLAVILFSSCATTRTLENKNFRITYLDDFVLEQGLKIDGTIVGGLSGIDFHENTYYLVVDNPSNPRIYKAQIPLINRSVDTVIISEVIRLDKEEAFFRKSTPDMEGIRFNSETGEIVISSEGSIQNGKDPSLFHISSEGEYLFHYEIPGYFKASGIQKPRNNGVFEGLAESTDKTGFWVAMELPLEKDGPKPKIFPTNSPVRITKFSKETKKAEKQFAYKLDGISKIPINWFAVNGVTEILEYADDKFLVLERAYSAGYGSKGNTVKIFEVDASNATNTLPMEDLSKSDFKPAEKRLVFNFKSVKNFLEEEIIDNIEGMSFGPVLPNGKQSLILVSDDNFSSFGHQITQFILLEIEFTN</sequence>
<protein>
    <submittedName>
        <fullName evidence="3">Uncharacterized conserved protein</fullName>
    </submittedName>
</protein>
<dbReference type="EMBL" id="FOVL01000034">
    <property type="protein sequence ID" value="SFN97326.1"/>
    <property type="molecule type" value="Genomic_DNA"/>
</dbReference>
<dbReference type="Proteomes" id="UP000199153">
    <property type="component" value="Unassembled WGS sequence"/>
</dbReference>
<dbReference type="AlphaFoldDB" id="A0A1I5DDW0"/>
<feature type="chain" id="PRO_5011728069" evidence="1">
    <location>
        <begin position="21"/>
        <end position="366"/>
    </location>
</feature>
<keyword evidence="4" id="KW-1185">Reference proteome</keyword>
<feature type="signal peptide" evidence="1">
    <location>
        <begin position="1"/>
        <end position="20"/>
    </location>
</feature>
<evidence type="ECO:0000313" key="3">
    <source>
        <dbReference type="EMBL" id="SFN97326.1"/>
    </source>
</evidence>
<dbReference type="Pfam" id="PF13449">
    <property type="entry name" value="Phytase-like"/>
    <property type="match status" value="1"/>
</dbReference>
<feature type="domain" description="Phytase-like" evidence="2">
    <location>
        <begin position="48"/>
        <end position="347"/>
    </location>
</feature>
<evidence type="ECO:0000259" key="2">
    <source>
        <dbReference type="Pfam" id="PF13449"/>
    </source>
</evidence>